<evidence type="ECO:0000259" key="2">
    <source>
        <dbReference type="Pfam" id="PF04984"/>
    </source>
</evidence>
<dbReference type="InterPro" id="IPR054564">
    <property type="entry name" value="Gp18_domIII_N"/>
</dbReference>
<comment type="caution">
    <text evidence="5">The sequence shown here is derived from an EMBL/GenBank/DDBJ whole genome shotgun (WGS) entry which is preliminary data.</text>
</comment>
<dbReference type="Pfam" id="PF04984">
    <property type="entry name" value="Phage_sheath_1"/>
    <property type="match status" value="1"/>
</dbReference>
<sequence length="396" mass="41537">MPDIYHHGVLVNEINTGARPIRTVSTAVIGLVATADDADATVFPLDRPALVTDVAAALAAAGTTGTLRPALQGIADQCSPVVVVVRVAEGTGESPEEIEAATTSNVIGTDTADGKTGLQALLVAEAQLGVRPRILGAPGLDTPPVATALVTIAQQLRAMAYAAAWGCKDVAEAVLYRDQFAARELMLIWPDFLAWDTAASATVAVPAVARALGLRAKIDQEQGWHKTLSNVAVNGVTGISKDVSFNLQSPNTDAGTLNAADVTTLVNMNGYRFWGSRTCSDDPLFAFESATRSGQIIADTIAHGIAGFVDKPLHPSIVKDIVESINAKLRSLVAQGYLIGASCWYDADNNPVSGLSAGQLRIDYDYTPVPPIEQLGLNQRITDSYFADFAARVAGT</sequence>
<dbReference type="InterPro" id="IPR020287">
    <property type="entry name" value="Tail_sheath_C"/>
</dbReference>
<dbReference type="OrthoDB" id="9767864at2"/>
<evidence type="ECO:0000313" key="5">
    <source>
        <dbReference type="EMBL" id="KAF1690919.1"/>
    </source>
</evidence>
<dbReference type="PANTHER" id="PTHR35861">
    <property type="match status" value="1"/>
</dbReference>
<accession>A0A921NXU9</accession>
<evidence type="ECO:0000259" key="4">
    <source>
        <dbReference type="Pfam" id="PF22671"/>
    </source>
</evidence>
<comment type="similarity">
    <text evidence="1">Belongs to the myoviridae tail sheath protein family.</text>
</comment>
<gene>
    <name evidence="5" type="ORF">CR938_00105</name>
</gene>
<reference evidence="5" key="1">
    <citation type="submission" date="2017-10" db="EMBL/GenBank/DDBJ databases">
        <title>Whole genome sequencing of members of genus Pseudoxanthomonas.</title>
        <authorList>
            <person name="Kumar S."/>
            <person name="Bansal K."/>
            <person name="Kaur A."/>
            <person name="Patil P."/>
            <person name="Sharma S."/>
            <person name="Patil P.B."/>
        </authorList>
    </citation>
    <scope>NUCLEOTIDE SEQUENCE</scope>
    <source>
        <strain evidence="5">DSM 22914</strain>
    </source>
</reference>
<dbReference type="Pfam" id="PF22671">
    <property type="entry name" value="Gp18_domIII_N"/>
    <property type="match status" value="1"/>
</dbReference>
<name>A0A921NXU9_9GAMM</name>
<dbReference type="InterPro" id="IPR052042">
    <property type="entry name" value="Tail_sheath_structural"/>
</dbReference>
<protein>
    <submittedName>
        <fullName evidence="5">Phage tail protein</fullName>
    </submittedName>
</protein>
<dbReference type="PANTHER" id="PTHR35861:SF1">
    <property type="entry name" value="PHAGE TAIL SHEATH PROTEIN"/>
    <property type="match status" value="1"/>
</dbReference>
<evidence type="ECO:0000259" key="3">
    <source>
        <dbReference type="Pfam" id="PF17482"/>
    </source>
</evidence>
<feature type="domain" description="Tail sheath protein Gp18-like" evidence="4">
    <location>
        <begin position="27"/>
        <end position="87"/>
    </location>
</feature>
<dbReference type="RefSeq" id="WP_162123045.1">
    <property type="nucleotide sequence ID" value="NZ_PDWK01000001.1"/>
</dbReference>
<dbReference type="Pfam" id="PF17482">
    <property type="entry name" value="Phage_sheath_1C"/>
    <property type="match status" value="1"/>
</dbReference>
<organism evidence="5 6">
    <name type="scientific">Pseudoxanthomonas taiwanensis</name>
    <dbReference type="NCBI Taxonomy" id="176598"/>
    <lineage>
        <taxon>Bacteria</taxon>
        <taxon>Pseudomonadati</taxon>
        <taxon>Pseudomonadota</taxon>
        <taxon>Gammaproteobacteria</taxon>
        <taxon>Lysobacterales</taxon>
        <taxon>Lysobacteraceae</taxon>
        <taxon>Pseudoxanthomonas</taxon>
    </lineage>
</organism>
<keyword evidence="6" id="KW-1185">Reference proteome</keyword>
<evidence type="ECO:0000313" key="6">
    <source>
        <dbReference type="Proteomes" id="UP000717981"/>
    </source>
</evidence>
<dbReference type="EMBL" id="PDWK01000001">
    <property type="protein sequence ID" value="KAF1690919.1"/>
    <property type="molecule type" value="Genomic_DNA"/>
</dbReference>
<dbReference type="Proteomes" id="UP000717981">
    <property type="component" value="Unassembled WGS sequence"/>
</dbReference>
<dbReference type="AlphaFoldDB" id="A0A921NXU9"/>
<feature type="domain" description="Tail sheath protein subtilisin-like" evidence="2">
    <location>
        <begin position="114"/>
        <end position="279"/>
    </location>
</feature>
<dbReference type="InterPro" id="IPR035089">
    <property type="entry name" value="Phage_sheath_subtilisin"/>
</dbReference>
<feature type="domain" description="Tail sheath protein C-terminal" evidence="3">
    <location>
        <begin position="280"/>
        <end position="382"/>
    </location>
</feature>
<proteinExistence type="inferred from homology"/>
<evidence type="ECO:0000256" key="1">
    <source>
        <dbReference type="ARBA" id="ARBA00008005"/>
    </source>
</evidence>